<gene>
    <name evidence="9" type="ORF">Tsubulata_039023</name>
</gene>
<keyword evidence="6" id="KW-0675">Receptor</keyword>
<evidence type="ECO:0000256" key="7">
    <source>
        <dbReference type="ARBA" id="ARBA00023180"/>
    </source>
</evidence>
<dbReference type="InterPro" id="IPR032675">
    <property type="entry name" value="LRR_dom_sf"/>
</dbReference>
<keyword evidence="2" id="KW-0812">Transmembrane</keyword>
<evidence type="ECO:0000256" key="1">
    <source>
        <dbReference type="ARBA" id="ARBA00004479"/>
    </source>
</evidence>
<evidence type="ECO:0000256" key="2">
    <source>
        <dbReference type="ARBA" id="ARBA00022692"/>
    </source>
</evidence>
<reference evidence="9" key="1">
    <citation type="submission" date="2022-02" db="EMBL/GenBank/DDBJ databases">
        <authorList>
            <person name="Henning P.M."/>
            <person name="McCubbin A.G."/>
            <person name="Shore J.S."/>
        </authorList>
    </citation>
    <scope>NUCLEOTIDE SEQUENCE</scope>
    <source>
        <strain evidence="9">F60SS</strain>
        <tissue evidence="9">Leaves</tissue>
    </source>
</reference>
<dbReference type="PANTHER" id="PTHR48061">
    <property type="entry name" value="LEUCINE-RICH REPEAT RECEPTOR PROTEIN KINASE EMS1-LIKE-RELATED"/>
    <property type="match status" value="1"/>
</dbReference>
<comment type="caution">
    <text evidence="9">The sequence shown here is derived from an EMBL/GenBank/DDBJ whole genome shotgun (WGS) entry which is preliminary data.</text>
</comment>
<dbReference type="InterPro" id="IPR046956">
    <property type="entry name" value="RLP23-like"/>
</dbReference>
<dbReference type="Gene3D" id="3.80.10.10">
    <property type="entry name" value="Ribonuclease Inhibitor"/>
    <property type="match status" value="1"/>
</dbReference>
<proteinExistence type="predicted"/>
<evidence type="ECO:0000256" key="8">
    <source>
        <dbReference type="SAM" id="MobiDB-lite"/>
    </source>
</evidence>
<accession>A0A9Q0JNG7</accession>
<dbReference type="OrthoDB" id="696771at2759"/>
<keyword evidence="4" id="KW-1133">Transmembrane helix</keyword>
<keyword evidence="5" id="KW-0472">Membrane</keyword>
<evidence type="ECO:0000256" key="6">
    <source>
        <dbReference type="ARBA" id="ARBA00023170"/>
    </source>
</evidence>
<reference evidence="9" key="2">
    <citation type="journal article" date="2023" name="Plants (Basel)">
        <title>Annotation of the Turnera subulata (Passifloraceae) Draft Genome Reveals the S-Locus Evolved after the Divergence of Turneroideae from Passifloroideae in a Stepwise Manner.</title>
        <authorList>
            <person name="Henning P.M."/>
            <person name="Roalson E.H."/>
            <person name="Mir W."/>
            <person name="McCubbin A.G."/>
            <person name="Shore J.S."/>
        </authorList>
    </citation>
    <scope>NUCLEOTIDE SEQUENCE</scope>
    <source>
        <strain evidence="9">F60SS</strain>
    </source>
</reference>
<dbReference type="PANTHER" id="PTHR48061:SF12">
    <property type="entry name" value="DISEASE RESISTANCE LIKE PROTEIN"/>
    <property type="match status" value="1"/>
</dbReference>
<evidence type="ECO:0008006" key="11">
    <source>
        <dbReference type="Google" id="ProtNLM"/>
    </source>
</evidence>
<feature type="compositionally biased region" description="Gly residues" evidence="8">
    <location>
        <begin position="16"/>
        <end position="36"/>
    </location>
</feature>
<keyword evidence="3" id="KW-0732">Signal</keyword>
<evidence type="ECO:0000313" key="9">
    <source>
        <dbReference type="EMBL" id="KAJ4848144.1"/>
    </source>
</evidence>
<dbReference type="SUPFAM" id="SSF52058">
    <property type="entry name" value="L domain-like"/>
    <property type="match status" value="1"/>
</dbReference>
<evidence type="ECO:0000256" key="3">
    <source>
        <dbReference type="ARBA" id="ARBA00022729"/>
    </source>
</evidence>
<feature type="region of interest" description="Disordered" evidence="8">
    <location>
        <begin position="16"/>
        <end position="42"/>
    </location>
</feature>
<keyword evidence="10" id="KW-1185">Reference proteome</keyword>
<dbReference type="AlphaFoldDB" id="A0A9Q0JNG7"/>
<dbReference type="Pfam" id="PF00560">
    <property type="entry name" value="LRR_1"/>
    <property type="match status" value="2"/>
</dbReference>
<keyword evidence="7" id="KW-0325">Glycoprotein</keyword>
<sequence length="256" mass="27710">MPLRVDRKDLHVAIGDLGGVGGGGGGGGSGSGGVTGEEGEGREDSFIIDRRASADDPAAYPKSEGWKLDGSDCCLWDGIERDDITGNVIGLDLSSSCLYGSINSSSSLFQLLHLRTLNLAYNHFNHSHILSAFGHLQNLVHLNLSYSWFSGPIPSSISNLSKLSSLDLSTYYRFQLKTNSDFKTLLTKLGNLQVLHLDRVDMSSSVPNDILAISSSLASLSLEGCNLQGEFPTRIYQFPKLEVLRLPFNRISQVTC</sequence>
<evidence type="ECO:0000256" key="4">
    <source>
        <dbReference type="ARBA" id="ARBA00022989"/>
    </source>
</evidence>
<dbReference type="GO" id="GO:0016020">
    <property type="term" value="C:membrane"/>
    <property type="evidence" value="ECO:0007669"/>
    <property type="project" value="UniProtKB-SubCell"/>
</dbReference>
<protein>
    <recommendedName>
        <fullName evidence="11">Leucine-rich repeat-containing N-terminal plant-type domain-containing protein</fullName>
    </recommendedName>
</protein>
<name>A0A9Q0JNG7_9ROSI</name>
<evidence type="ECO:0000313" key="10">
    <source>
        <dbReference type="Proteomes" id="UP001141552"/>
    </source>
</evidence>
<evidence type="ECO:0000256" key="5">
    <source>
        <dbReference type="ARBA" id="ARBA00023136"/>
    </source>
</evidence>
<comment type="subcellular location">
    <subcellularLocation>
        <location evidence="1">Membrane</location>
        <topology evidence="1">Single-pass type I membrane protein</topology>
    </subcellularLocation>
</comment>
<dbReference type="Proteomes" id="UP001141552">
    <property type="component" value="Unassembled WGS sequence"/>
</dbReference>
<dbReference type="InterPro" id="IPR001611">
    <property type="entry name" value="Leu-rich_rpt"/>
</dbReference>
<organism evidence="9 10">
    <name type="scientific">Turnera subulata</name>
    <dbReference type="NCBI Taxonomy" id="218843"/>
    <lineage>
        <taxon>Eukaryota</taxon>
        <taxon>Viridiplantae</taxon>
        <taxon>Streptophyta</taxon>
        <taxon>Embryophyta</taxon>
        <taxon>Tracheophyta</taxon>
        <taxon>Spermatophyta</taxon>
        <taxon>Magnoliopsida</taxon>
        <taxon>eudicotyledons</taxon>
        <taxon>Gunneridae</taxon>
        <taxon>Pentapetalae</taxon>
        <taxon>rosids</taxon>
        <taxon>fabids</taxon>
        <taxon>Malpighiales</taxon>
        <taxon>Passifloraceae</taxon>
        <taxon>Turnera</taxon>
    </lineage>
</organism>
<dbReference type="EMBL" id="JAKUCV010000986">
    <property type="protein sequence ID" value="KAJ4848144.1"/>
    <property type="molecule type" value="Genomic_DNA"/>
</dbReference>